<dbReference type="EMBL" id="ACUZ02000039">
    <property type="protein sequence ID" value="EFB31283.1"/>
    <property type="molecule type" value="Genomic_DNA"/>
</dbReference>
<organism evidence="2 3">
    <name type="scientific">Segatella oris F0302</name>
    <dbReference type="NCBI Taxonomy" id="649760"/>
    <lineage>
        <taxon>Bacteria</taxon>
        <taxon>Pseudomonadati</taxon>
        <taxon>Bacteroidota</taxon>
        <taxon>Bacteroidia</taxon>
        <taxon>Bacteroidales</taxon>
        <taxon>Prevotellaceae</taxon>
        <taxon>Segatella</taxon>
    </lineage>
</organism>
<gene>
    <name evidence="2" type="ORF">HMPREF0971_02434</name>
</gene>
<accession>D1QTV3</accession>
<dbReference type="SUPFAM" id="SSF52980">
    <property type="entry name" value="Restriction endonuclease-like"/>
    <property type="match status" value="1"/>
</dbReference>
<dbReference type="Proteomes" id="UP000004079">
    <property type="component" value="Unassembled WGS sequence"/>
</dbReference>
<feature type="domain" description="DUF559" evidence="1">
    <location>
        <begin position="21"/>
        <end position="126"/>
    </location>
</feature>
<dbReference type="AlphaFoldDB" id="D1QTV3"/>
<dbReference type="Gene3D" id="3.40.960.10">
    <property type="entry name" value="VSR Endonuclease"/>
    <property type="match status" value="1"/>
</dbReference>
<reference evidence="2 3" key="1">
    <citation type="submission" date="2009-11" db="EMBL/GenBank/DDBJ databases">
        <authorList>
            <person name="Weinstock G."/>
            <person name="Sodergren E."/>
            <person name="Clifton S."/>
            <person name="Fulton L."/>
            <person name="Fulton B."/>
            <person name="Courtney L."/>
            <person name="Fronick C."/>
            <person name="Harrison M."/>
            <person name="Strong C."/>
            <person name="Farmer C."/>
            <person name="Delahaunty K."/>
            <person name="Markovic C."/>
            <person name="Hall O."/>
            <person name="Minx P."/>
            <person name="Tomlinson C."/>
            <person name="Mitreva M."/>
            <person name="Nelson J."/>
            <person name="Hou S."/>
            <person name="Wollam A."/>
            <person name="Pepin K.H."/>
            <person name="Johnson M."/>
            <person name="Bhonagiri V."/>
            <person name="Nash W.E."/>
            <person name="Warren W."/>
            <person name="Chinwalla A."/>
            <person name="Mardis E.R."/>
            <person name="Wilson R.K."/>
        </authorList>
    </citation>
    <scope>NUCLEOTIDE SEQUENCE [LARGE SCALE GENOMIC DNA]</scope>
    <source>
        <strain evidence="2 3">F0302</strain>
    </source>
</reference>
<evidence type="ECO:0000313" key="3">
    <source>
        <dbReference type="Proteomes" id="UP000004079"/>
    </source>
</evidence>
<comment type="caution">
    <text evidence="2">The sequence shown here is derived from an EMBL/GenBank/DDBJ whole genome shotgun (WGS) entry which is preliminary data.</text>
</comment>
<dbReference type="PANTHER" id="PTHR38590">
    <property type="entry name" value="BLL0828 PROTEIN"/>
    <property type="match status" value="1"/>
</dbReference>
<evidence type="ECO:0000313" key="2">
    <source>
        <dbReference type="EMBL" id="EFB31283.1"/>
    </source>
</evidence>
<dbReference type="InterPro" id="IPR047216">
    <property type="entry name" value="Endonuclease_DUF559_bact"/>
</dbReference>
<name>D1QTV3_9BACT</name>
<evidence type="ECO:0000259" key="1">
    <source>
        <dbReference type="Pfam" id="PF04480"/>
    </source>
</evidence>
<dbReference type="STRING" id="649760.HMPREF0971_02434"/>
<dbReference type="Pfam" id="PF04480">
    <property type="entry name" value="DUF559"/>
    <property type="match status" value="1"/>
</dbReference>
<dbReference type="InterPro" id="IPR011335">
    <property type="entry name" value="Restrct_endonuc-II-like"/>
</dbReference>
<dbReference type="PANTHER" id="PTHR38590:SF1">
    <property type="entry name" value="BLL0828 PROTEIN"/>
    <property type="match status" value="1"/>
</dbReference>
<proteinExistence type="predicted"/>
<protein>
    <recommendedName>
        <fullName evidence="1">DUF559 domain-containing protein</fullName>
    </recommendedName>
</protein>
<dbReference type="InterPro" id="IPR007569">
    <property type="entry name" value="DUF559"/>
</dbReference>
<dbReference type="HOGENOM" id="CLU_107928_1_1_10"/>
<sequence length="129" mass="15489">MDKKTVFIYHTSSPDRYGLLKELAKEKRKKMTYAETLLWEKLKLFPKPIHFRRQHIIGDFIVDFVYLEKHLVIEVDGEYHNTPKQSLDDQLRTESLNRQGFQVIRFTNEQVVTHIEDVTHQIYKSINNK</sequence>
<dbReference type="CDD" id="cd01038">
    <property type="entry name" value="Endonuclease_DUF559"/>
    <property type="match status" value="1"/>
</dbReference>
<dbReference type="RefSeq" id="WP_004374561.1">
    <property type="nucleotide sequence ID" value="NZ_GG703887.1"/>
</dbReference>